<dbReference type="InterPro" id="IPR000772">
    <property type="entry name" value="Ricin_B_lectin"/>
</dbReference>
<organism evidence="4 5">
    <name type="scientific">Streptomyces fradiae ATCC 10745 = DSM 40063</name>
    <dbReference type="NCBI Taxonomy" id="1319510"/>
    <lineage>
        <taxon>Bacteria</taxon>
        <taxon>Bacillati</taxon>
        <taxon>Actinomycetota</taxon>
        <taxon>Actinomycetes</taxon>
        <taxon>Kitasatosporales</taxon>
        <taxon>Streptomycetaceae</taxon>
        <taxon>Streptomyces</taxon>
    </lineage>
</organism>
<evidence type="ECO:0000256" key="1">
    <source>
        <dbReference type="SAM" id="SignalP"/>
    </source>
</evidence>
<gene>
    <name evidence="4" type="ORF">BG846_04386</name>
    <name evidence="3" type="ORF">K701_19405</name>
</gene>
<dbReference type="CDD" id="cd00161">
    <property type="entry name" value="beta-trefoil_Ricin-like"/>
    <property type="match status" value="1"/>
</dbReference>
<dbReference type="EMBL" id="ASYR01000026">
    <property type="protein sequence ID" value="KAF0648237.1"/>
    <property type="molecule type" value="Genomic_DNA"/>
</dbReference>
<name>A0A1Y2NSP6_STRFR</name>
<dbReference type="GeneID" id="91406564"/>
<keyword evidence="4" id="KW-0430">Lectin</keyword>
<dbReference type="RefSeq" id="WP_031130031.1">
    <property type="nucleotide sequence ID" value="NZ_ASYR01000026.1"/>
</dbReference>
<dbReference type="PROSITE" id="PS50231">
    <property type="entry name" value="RICIN_B_LECTIN"/>
    <property type="match status" value="1"/>
</dbReference>
<dbReference type="Proteomes" id="UP000731519">
    <property type="component" value="Unassembled WGS sequence"/>
</dbReference>
<evidence type="ECO:0000313" key="6">
    <source>
        <dbReference type="Proteomes" id="UP000731519"/>
    </source>
</evidence>
<dbReference type="Proteomes" id="UP000194318">
    <property type="component" value="Unassembled WGS sequence"/>
</dbReference>
<dbReference type="SMART" id="SM00458">
    <property type="entry name" value="RICIN"/>
    <property type="match status" value="1"/>
</dbReference>
<dbReference type="SUPFAM" id="SSF50370">
    <property type="entry name" value="Ricin B-like lectins"/>
    <property type="match status" value="1"/>
</dbReference>
<dbReference type="AlphaFoldDB" id="A0A1Y2NSP6"/>
<protein>
    <submittedName>
        <fullName evidence="4">Ricin-type beta-trefoil lectin domain protein</fullName>
    </submittedName>
</protein>
<keyword evidence="1" id="KW-0732">Signal</keyword>
<feature type="signal peptide" evidence="1">
    <location>
        <begin position="1"/>
        <end position="32"/>
    </location>
</feature>
<dbReference type="Gene3D" id="2.80.10.50">
    <property type="match status" value="2"/>
</dbReference>
<evidence type="ECO:0000259" key="2">
    <source>
        <dbReference type="SMART" id="SM00458"/>
    </source>
</evidence>
<dbReference type="InterPro" id="IPR035992">
    <property type="entry name" value="Ricin_B-like_lectins"/>
</dbReference>
<evidence type="ECO:0000313" key="5">
    <source>
        <dbReference type="Proteomes" id="UP000194318"/>
    </source>
</evidence>
<reference evidence="3 6" key="1">
    <citation type="submission" date="2013-05" db="EMBL/GenBank/DDBJ databases">
        <title>Genome Sequence of Streptomyces fradiae.</title>
        <authorList>
            <person name="Kirby R."/>
        </authorList>
    </citation>
    <scope>NUCLEOTIDE SEQUENCE [LARGE SCALE GENOMIC DNA]</scope>
    <source>
        <strain evidence="3 6">ATCC 10745</strain>
    </source>
</reference>
<reference evidence="4 5" key="2">
    <citation type="submission" date="2016-09" db="EMBL/GenBank/DDBJ databases">
        <title>Streptomyces fradiae DSM40063, a candidate organism with high potential of specific P450 cytochromes.</title>
        <authorList>
            <person name="Grumaz C."/>
            <person name="Vainshtein Y."/>
            <person name="Kirstahler P."/>
            <person name="Sohn K."/>
        </authorList>
    </citation>
    <scope>NUCLEOTIDE SEQUENCE [LARGE SCALE GENOMIC DNA]</scope>
    <source>
        <strain evidence="4 5">DSM 40063</strain>
    </source>
</reference>
<keyword evidence="6" id="KW-1185">Reference proteome</keyword>
<dbReference type="GO" id="GO:0030246">
    <property type="term" value="F:carbohydrate binding"/>
    <property type="evidence" value="ECO:0007669"/>
    <property type="project" value="UniProtKB-KW"/>
</dbReference>
<dbReference type="EMBL" id="MIFZ01000299">
    <property type="protein sequence ID" value="OSY49968.1"/>
    <property type="molecule type" value="Genomic_DNA"/>
</dbReference>
<feature type="domain" description="Ricin B lectin" evidence="2">
    <location>
        <begin position="40"/>
        <end position="167"/>
    </location>
</feature>
<dbReference type="Pfam" id="PF14200">
    <property type="entry name" value="RicinB_lectin_2"/>
    <property type="match status" value="1"/>
</dbReference>
<evidence type="ECO:0000313" key="3">
    <source>
        <dbReference type="EMBL" id="KAF0648237.1"/>
    </source>
</evidence>
<proteinExistence type="predicted"/>
<evidence type="ECO:0000313" key="4">
    <source>
        <dbReference type="EMBL" id="OSY49968.1"/>
    </source>
</evidence>
<comment type="caution">
    <text evidence="4">The sequence shown here is derived from an EMBL/GenBank/DDBJ whole genome shotgun (WGS) entry which is preliminary data.</text>
</comment>
<feature type="chain" id="PRO_5011000604" evidence="1">
    <location>
        <begin position="33"/>
        <end position="532"/>
    </location>
</feature>
<accession>A0A1Y2NSP6</accession>
<sequence>MRSHPLRAPHLWAAPLIALLMLATGVVGTARAAEAADGDSWTFATANGRRLDVQNGNTGDGVFVVANNTPGHHQNWRLIPLGHGEFQVANTVTGKCLTEGFPLSQQACGKAGQEWHFRPVAGKPNTFTLVRRTNDRCLDIVQGAQHTDAWTQVYRCNGTGAQEWTVSAAKQPEAMRLATDYYARLCATSTSTCSWKQTSEGDPRALPLEKASSVWYNDTSEKVTQVFTTIYRSGWSQSFSAGVSTSLGVSAPLQAMISSQLTSTTTYQVDESEINGVLVTVPSKNYGWVDFAAVAKEVTGTWTFDRGGSPWTTEATVMVPVVDSSAGSTMYIAHTGPTPPGGDPAGTEAQPQTYEKTATTTLTIPDGYRAAAEEDRLLVVDSDGVTHAVIRPGTLRDTTGRTQPVHLRVEGTTLIQTIGDGSGTVTGTMTAPGFSVGQGASLASPTAKTSSAVARQVFFAPAAALGAAAEGPRHKEWHDCMRKEMNKAVVGAVVGGVFAGGPAGAAAGLLGGAFGGYFIGKIQCGPEPDIGS</sequence>